<sequence>MEYKRISEDTRRDISASSQQEYQRPDWLDNIIFKGNDIIENTVQNLSKEEVISIQKNTFRKYPVKSFLERIINTK</sequence>
<gene>
    <name evidence="2" type="ORF">G293_05265</name>
</gene>
<evidence type="ECO:0000313" key="2">
    <source>
        <dbReference type="EMBL" id="AKK20664.1"/>
    </source>
</evidence>
<proteinExistence type="predicted"/>
<dbReference type="AlphaFoldDB" id="A0A0G3I446"/>
<dbReference type="EMBL" id="CP004021">
    <property type="protein sequence ID" value="AKK20664.1"/>
    <property type="molecule type" value="Genomic_DNA"/>
</dbReference>
<dbReference type="KEGG" id="lau:G293_05265"/>
<reference evidence="2 3" key="1">
    <citation type="journal article" date="2015" name="Genome Announc.">
        <title>Complete Genome Sequence of 'Candidatus Liberibacter africanus,' a Bacterium Associated with Citrus Huanglongbing.</title>
        <authorList>
            <person name="Lin H."/>
            <person name="Pietersen G."/>
            <person name="Han C."/>
            <person name="Read D.A."/>
            <person name="Lou B."/>
            <person name="Gupta G."/>
            <person name="Civerolo E.L."/>
        </authorList>
    </citation>
    <scope>NUCLEOTIDE SEQUENCE [LARGE SCALE GENOMIC DNA]</scope>
    <source>
        <strain evidence="2 3">PTSAPSY</strain>
    </source>
</reference>
<organism evidence="2 3">
    <name type="scientific">Candidatus Liberibacter africanus PTSAPSY</name>
    <dbReference type="NCBI Taxonomy" id="1277257"/>
    <lineage>
        <taxon>Bacteria</taxon>
        <taxon>Pseudomonadati</taxon>
        <taxon>Pseudomonadota</taxon>
        <taxon>Alphaproteobacteria</taxon>
        <taxon>Hyphomicrobiales</taxon>
        <taxon>Rhizobiaceae</taxon>
        <taxon>Liberibacter</taxon>
    </lineage>
</organism>
<feature type="region of interest" description="Disordered" evidence="1">
    <location>
        <begin position="1"/>
        <end position="21"/>
    </location>
</feature>
<dbReference type="PATRIC" id="fig|1277257.4.peg.1146"/>
<feature type="compositionally biased region" description="Basic and acidic residues" evidence="1">
    <location>
        <begin position="1"/>
        <end position="14"/>
    </location>
</feature>
<accession>A0A0G3I446</accession>
<name>A0A0G3I446_LIBAF</name>
<evidence type="ECO:0000256" key="1">
    <source>
        <dbReference type="SAM" id="MobiDB-lite"/>
    </source>
</evidence>
<dbReference type="Proteomes" id="UP000035503">
    <property type="component" value="Chromosome"/>
</dbReference>
<keyword evidence="3" id="KW-1185">Reference proteome</keyword>
<protein>
    <submittedName>
        <fullName evidence="2">Uncharacterized protein</fullName>
    </submittedName>
</protein>
<evidence type="ECO:0000313" key="3">
    <source>
        <dbReference type="Proteomes" id="UP000035503"/>
    </source>
</evidence>